<proteinExistence type="predicted"/>
<dbReference type="GO" id="GO:0004525">
    <property type="term" value="F:ribonuclease III activity"/>
    <property type="evidence" value="ECO:0007669"/>
    <property type="project" value="TreeGrafter"/>
</dbReference>
<protein>
    <recommendedName>
        <fullName evidence="2">Helicase C-terminal domain-containing protein</fullName>
    </recommendedName>
</protein>
<feature type="non-terminal residue" evidence="3">
    <location>
        <position position="150"/>
    </location>
</feature>
<dbReference type="Gene3D" id="3.40.50.300">
    <property type="entry name" value="P-loop containing nucleotide triphosphate hydrolases"/>
    <property type="match status" value="1"/>
</dbReference>
<dbReference type="EMBL" id="HACG01009564">
    <property type="protein sequence ID" value="CEK56429.1"/>
    <property type="molecule type" value="Transcribed_RNA"/>
</dbReference>
<feature type="non-terminal residue" evidence="3">
    <location>
        <position position="1"/>
    </location>
</feature>
<dbReference type="GO" id="GO:0030422">
    <property type="term" value="P:siRNA processing"/>
    <property type="evidence" value="ECO:0007669"/>
    <property type="project" value="TreeGrafter"/>
</dbReference>
<reference evidence="3" key="1">
    <citation type="submission" date="2014-12" db="EMBL/GenBank/DDBJ databases">
        <title>Insight into the proteome of Arion vulgaris.</title>
        <authorList>
            <person name="Aradska J."/>
            <person name="Bulat T."/>
            <person name="Smidak R."/>
            <person name="Sarate P."/>
            <person name="Gangsoo J."/>
            <person name="Sialana F."/>
            <person name="Bilban M."/>
            <person name="Lubec G."/>
        </authorList>
    </citation>
    <scope>NUCLEOTIDE SEQUENCE</scope>
    <source>
        <tissue evidence="3">Skin</tissue>
    </source>
</reference>
<dbReference type="SMART" id="SM00490">
    <property type="entry name" value="HELICc"/>
    <property type="match status" value="1"/>
</dbReference>
<dbReference type="PROSITE" id="PS51194">
    <property type="entry name" value="HELICASE_CTER"/>
    <property type="match status" value="1"/>
</dbReference>
<dbReference type="InterPro" id="IPR027417">
    <property type="entry name" value="P-loop_NTPase"/>
</dbReference>
<dbReference type="InterPro" id="IPR001650">
    <property type="entry name" value="Helicase_C-like"/>
</dbReference>
<dbReference type="AlphaFoldDB" id="A0A0B6YJV2"/>
<organism evidence="3">
    <name type="scientific">Arion vulgaris</name>
    <dbReference type="NCBI Taxonomy" id="1028688"/>
    <lineage>
        <taxon>Eukaryota</taxon>
        <taxon>Metazoa</taxon>
        <taxon>Spiralia</taxon>
        <taxon>Lophotrochozoa</taxon>
        <taxon>Mollusca</taxon>
        <taxon>Gastropoda</taxon>
        <taxon>Heterobranchia</taxon>
        <taxon>Euthyneura</taxon>
        <taxon>Panpulmonata</taxon>
        <taxon>Eupulmonata</taxon>
        <taxon>Stylommatophora</taxon>
        <taxon>Helicina</taxon>
        <taxon>Arionoidea</taxon>
        <taxon>Arionidae</taxon>
        <taxon>Arion</taxon>
    </lineage>
</organism>
<dbReference type="PANTHER" id="PTHR14950:SF37">
    <property type="entry name" value="ENDORIBONUCLEASE DICER"/>
    <property type="match status" value="1"/>
</dbReference>
<dbReference type="Pfam" id="PF00271">
    <property type="entry name" value="Helicase_C"/>
    <property type="match status" value="1"/>
</dbReference>
<dbReference type="SUPFAM" id="SSF52540">
    <property type="entry name" value="P-loop containing nucleoside triphosphate hydrolases"/>
    <property type="match status" value="1"/>
</dbReference>
<name>A0A0B6YJV2_9EUPU</name>
<dbReference type="GO" id="GO:0003723">
    <property type="term" value="F:RNA binding"/>
    <property type="evidence" value="ECO:0007669"/>
    <property type="project" value="TreeGrafter"/>
</dbReference>
<evidence type="ECO:0000313" key="3">
    <source>
        <dbReference type="EMBL" id="CEK56429.1"/>
    </source>
</evidence>
<dbReference type="GO" id="GO:0005737">
    <property type="term" value="C:cytoplasm"/>
    <property type="evidence" value="ECO:0007669"/>
    <property type="project" value="TreeGrafter"/>
</dbReference>
<dbReference type="GO" id="GO:0004530">
    <property type="term" value="F:deoxyribonuclease I activity"/>
    <property type="evidence" value="ECO:0007669"/>
    <property type="project" value="TreeGrafter"/>
</dbReference>
<evidence type="ECO:0000259" key="2">
    <source>
        <dbReference type="PROSITE" id="PS51194"/>
    </source>
</evidence>
<feature type="domain" description="Helicase C-terminal" evidence="2">
    <location>
        <begin position="1"/>
        <end position="150"/>
    </location>
</feature>
<gene>
    <name evidence="3" type="primary">ORF27635</name>
</gene>
<dbReference type="GO" id="GO:0006309">
    <property type="term" value="P:apoptotic DNA fragmentation"/>
    <property type="evidence" value="ECO:0007669"/>
    <property type="project" value="TreeGrafter"/>
</dbReference>
<dbReference type="PANTHER" id="PTHR14950">
    <property type="entry name" value="DICER-RELATED"/>
    <property type="match status" value="1"/>
</dbReference>
<sequence>TEEDEKNLCGVVFVQNRYIAFGLNKVIEEVCSWDENLCFVKSCHITGQGLRGTNGKQKVGRNFKRQEEALRKFRAQECNLVIATLELEEGVDIPKCNLVIRFDTPKDYRSYTLSKGRARARDASYVILLDQQNYEQFESNLKVFKGIEQV</sequence>
<evidence type="ECO:0000256" key="1">
    <source>
        <dbReference type="ARBA" id="ARBA00022801"/>
    </source>
</evidence>
<keyword evidence="1" id="KW-0378">Hydrolase</keyword>
<accession>A0A0B6YJV2</accession>
<dbReference type="GO" id="GO:0005634">
    <property type="term" value="C:nucleus"/>
    <property type="evidence" value="ECO:0007669"/>
    <property type="project" value="TreeGrafter"/>
</dbReference>
<dbReference type="GO" id="GO:0031054">
    <property type="term" value="P:pre-miRNA processing"/>
    <property type="evidence" value="ECO:0007669"/>
    <property type="project" value="TreeGrafter"/>
</dbReference>